<gene>
    <name evidence="1" type="ORF">J4032_11030</name>
</gene>
<dbReference type="RefSeq" id="WP_242330594.1">
    <property type="nucleotide sequence ID" value="NZ_CP071872.1"/>
</dbReference>
<dbReference type="Proteomes" id="UP000828924">
    <property type="component" value="Chromosome"/>
</dbReference>
<sequence>MERQKLTGGKWPSGGACPLCPNWKLLMFKEIIIAVLRQLIFLEVLDTEWPVIKVTWCDQRLTAREFMAEHSARQGSLDAAFLQIRCVPFSVRLGGGLRPSCGDRFHGAAGVFSPARRLRGADAVRRASV</sequence>
<protein>
    <submittedName>
        <fullName evidence="1">Uncharacterized protein</fullName>
    </submittedName>
</protein>
<proteinExistence type="predicted"/>
<evidence type="ECO:0000313" key="1">
    <source>
        <dbReference type="EMBL" id="UNM12004.1"/>
    </source>
</evidence>
<name>A0ABY3WHE3_9ACTN</name>
<evidence type="ECO:0000313" key="2">
    <source>
        <dbReference type="Proteomes" id="UP000828924"/>
    </source>
</evidence>
<reference evidence="1 2" key="1">
    <citation type="submission" date="2021-03" db="EMBL/GenBank/DDBJ databases">
        <title>Complete genome of Streptomyces formicae strain 1H-GS9 (DSM 100524).</title>
        <authorList>
            <person name="Atanasov K.E."/>
            <person name="Altabella T."/>
            <person name="Ferrer A."/>
        </authorList>
    </citation>
    <scope>NUCLEOTIDE SEQUENCE [LARGE SCALE GENOMIC DNA]</scope>
    <source>
        <strain evidence="1 2">1H-GS9</strain>
    </source>
</reference>
<keyword evidence="2" id="KW-1185">Reference proteome</keyword>
<organism evidence="1 2">
    <name type="scientific">Streptomyces formicae</name>
    <dbReference type="NCBI Taxonomy" id="1616117"/>
    <lineage>
        <taxon>Bacteria</taxon>
        <taxon>Bacillati</taxon>
        <taxon>Actinomycetota</taxon>
        <taxon>Actinomycetes</taxon>
        <taxon>Kitasatosporales</taxon>
        <taxon>Streptomycetaceae</taxon>
        <taxon>Streptomyces</taxon>
    </lineage>
</organism>
<dbReference type="EMBL" id="CP071872">
    <property type="protein sequence ID" value="UNM12004.1"/>
    <property type="molecule type" value="Genomic_DNA"/>
</dbReference>
<accession>A0ABY3WHE3</accession>